<feature type="domain" description="SAM-dependent methyltransferase Erg6/SMT-type" evidence="3">
    <location>
        <begin position="1"/>
        <end position="160"/>
    </location>
</feature>
<sequence>MESAACCAAQLELVYGEIFRVLKPGSYFVSYEWVSTAAFDAQNPQHVKIIDEINFGNGLPEMRTYTQAEDAGKSVGFEMVMSLDLATASVVSGTWYERLRMGKYTHAMNQAMVSTVDAIGLAPKGLKDVHHMLVEVAKSLIQGGETGVFTPMHLLLFRKPVAGEKKK</sequence>
<dbReference type="InterPro" id="IPR030384">
    <property type="entry name" value="MeTrfase_SMT"/>
</dbReference>
<dbReference type="Pfam" id="PF08498">
    <property type="entry name" value="Sterol_MT_C"/>
    <property type="match status" value="1"/>
</dbReference>
<dbReference type="InterPro" id="IPR029063">
    <property type="entry name" value="SAM-dependent_MTases_sf"/>
</dbReference>
<evidence type="ECO:0000256" key="2">
    <source>
        <dbReference type="PROSITE-ProRule" id="PRU01022"/>
    </source>
</evidence>
<name>A0A2J8A1W9_9CHLO</name>
<gene>
    <name evidence="4" type="ORF">TSOC_007140</name>
</gene>
<evidence type="ECO:0000313" key="5">
    <source>
        <dbReference type="Proteomes" id="UP000236333"/>
    </source>
</evidence>
<dbReference type="AlphaFoldDB" id="A0A2J8A1W9"/>
<keyword evidence="1 2" id="KW-0808">Transferase</keyword>
<evidence type="ECO:0000313" key="4">
    <source>
        <dbReference type="EMBL" id="PNH06504.1"/>
    </source>
</evidence>
<dbReference type="GO" id="GO:0032259">
    <property type="term" value="P:methylation"/>
    <property type="evidence" value="ECO:0007669"/>
    <property type="project" value="UniProtKB-KW"/>
</dbReference>
<dbReference type="PANTHER" id="PTHR44742:SF2">
    <property type="entry name" value="24-METHYLENESTEROL C-METHYLTRANSFERASE 2"/>
    <property type="match status" value="1"/>
</dbReference>
<dbReference type="PANTHER" id="PTHR44742">
    <property type="match status" value="1"/>
</dbReference>
<evidence type="ECO:0000256" key="1">
    <source>
        <dbReference type="ARBA" id="ARBA00022679"/>
    </source>
</evidence>
<keyword evidence="2 4" id="KW-0489">Methyltransferase</keyword>
<accession>A0A2J8A1W9</accession>
<dbReference type="InterPro" id="IPR013705">
    <property type="entry name" value="Sterol_MeTrfase_C"/>
</dbReference>
<keyword evidence="5" id="KW-1185">Reference proteome</keyword>
<dbReference type="Gene3D" id="3.40.50.150">
    <property type="entry name" value="Vaccinia Virus protein VP39"/>
    <property type="match status" value="1"/>
</dbReference>
<dbReference type="GO" id="GO:0008168">
    <property type="term" value="F:methyltransferase activity"/>
    <property type="evidence" value="ECO:0007669"/>
    <property type="project" value="UniProtKB-KW"/>
</dbReference>
<dbReference type="PROSITE" id="PS51685">
    <property type="entry name" value="SAM_MT_ERG6_SMT"/>
    <property type="match status" value="1"/>
</dbReference>
<keyword evidence="2" id="KW-0949">S-adenosyl-L-methionine</keyword>
<dbReference type="OrthoDB" id="4310724at2759"/>
<comment type="similarity">
    <text evidence="2">Belongs to the class I-like SAM-binding methyltransferase superfamily. Erg6/SMT family.</text>
</comment>
<dbReference type="Proteomes" id="UP000236333">
    <property type="component" value="Unassembled WGS sequence"/>
</dbReference>
<dbReference type="SUPFAM" id="SSF53335">
    <property type="entry name" value="S-adenosyl-L-methionine-dependent methyltransferases"/>
    <property type="match status" value="1"/>
</dbReference>
<dbReference type="GO" id="GO:0006694">
    <property type="term" value="P:steroid biosynthetic process"/>
    <property type="evidence" value="ECO:0007669"/>
    <property type="project" value="InterPro"/>
</dbReference>
<comment type="caution">
    <text evidence="4">The sequence shown here is derived from an EMBL/GenBank/DDBJ whole genome shotgun (WGS) entry which is preliminary data.</text>
</comment>
<dbReference type="EMBL" id="PGGS01000233">
    <property type="protein sequence ID" value="PNH06504.1"/>
    <property type="molecule type" value="Genomic_DNA"/>
</dbReference>
<proteinExistence type="inferred from homology"/>
<protein>
    <submittedName>
        <fullName evidence="4">24-methylenesterol C-methyltransferase 2</fullName>
    </submittedName>
</protein>
<organism evidence="4 5">
    <name type="scientific">Tetrabaena socialis</name>
    <dbReference type="NCBI Taxonomy" id="47790"/>
    <lineage>
        <taxon>Eukaryota</taxon>
        <taxon>Viridiplantae</taxon>
        <taxon>Chlorophyta</taxon>
        <taxon>core chlorophytes</taxon>
        <taxon>Chlorophyceae</taxon>
        <taxon>CS clade</taxon>
        <taxon>Chlamydomonadales</taxon>
        <taxon>Tetrabaenaceae</taxon>
        <taxon>Tetrabaena</taxon>
    </lineage>
</organism>
<reference evidence="4 5" key="1">
    <citation type="journal article" date="2017" name="Mol. Biol. Evol.">
        <title>The 4-celled Tetrabaena socialis nuclear genome reveals the essential components for genetic control of cell number at the origin of multicellularity in the volvocine lineage.</title>
        <authorList>
            <person name="Featherston J."/>
            <person name="Arakaki Y."/>
            <person name="Hanschen E.R."/>
            <person name="Ferris P.J."/>
            <person name="Michod R.E."/>
            <person name="Olson B.J.S.C."/>
            <person name="Nozaki H."/>
            <person name="Durand P.M."/>
        </authorList>
    </citation>
    <scope>NUCLEOTIDE SEQUENCE [LARGE SCALE GENOMIC DNA]</scope>
    <source>
        <strain evidence="4 5">NIES-571</strain>
    </source>
</reference>
<evidence type="ECO:0000259" key="3">
    <source>
        <dbReference type="PROSITE" id="PS51685"/>
    </source>
</evidence>